<feature type="transmembrane region" description="Helical" evidence="2">
    <location>
        <begin position="55"/>
        <end position="76"/>
    </location>
</feature>
<dbReference type="AlphaFoldDB" id="A0A813IUW4"/>
<evidence type="ECO:0000313" key="4">
    <source>
        <dbReference type="Proteomes" id="UP000626109"/>
    </source>
</evidence>
<dbReference type="Proteomes" id="UP000626109">
    <property type="component" value="Unassembled WGS sequence"/>
</dbReference>
<reference evidence="3" key="1">
    <citation type="submission" date="2021-02" db="EMBL/GenBank/DDBJ databases">
        <authorList>
            <person name="Dougan E. K."/>
            <person name="Rhodes N."/>
            <person name="Thang M."/>
            <person name="Chan C."/>
        </authorList>
    </citation>
    <scope>NUCLEOTIDE SEQUENCE</scope>
</reference>
<gene>
    <name evidence="3" type="ORF">PGLA2088_LOCUS11694</name>
</gene>
<comment type="caution">
    <text evidence="3">The sequence shown here is derived from an EMBL/GenBank/DDBJ whole genome shotgun (WGS) entry which is preliminary data.</text>
</comment>
<organism evidence="3 4">
    <name type="scientific">Polarella glacialis</name>
    <name type="common">Dinoflagellate</name>
    <dbReference type="NCBI Taxonomy" id="89957"/>
    <lineage>
        <taxon>Eukaryota</taxon>
        <taxon>Sar</taxon>
        <taxon>Alveolata</taxon>
        <taxon>Dinophyceae</taxon>
        <taxon>Suessiales</taxon>
        <taxon>Suessiaceae</taxon>
        <taxon>Polarella</taxon>
    </lineage>
</organism>
<name>A0A813IUW4_POLGL</name>
<protein>
    <submittedName>
        <fullName evidence="3">Uncharacterized protein</fullName>
    </submittedName>
</protein>
<evidence type="ECO:0000313" key="3">
    <source>
        <dbReference type="EMBL" id="CAE8655606.1"/>
    </source>
</evidence>
<feature type="region of interest" description="Disordered" evidence="1">
    <location>
        <begin position="174"/>
        <end position="194"/>
    </location>
</feature>
<accession>A0A813IUW4</accession>
<keyword evidence="2" id="KW-0472">Membrane</keyword>
<keyword evidence="2" id="KW-1133">Transmembrane helix</keyword>
<evidence type="ECO:0000256" key="2">
    <source>
        <dbReference type="SAM" id="Phobius"/>
    </source>
</evidence>
<feature type="region of interest" description="Disordered" evidence="1">
    <location>
        <begin position="1"/>
        <end position="33"/>
    </location>
</feature>
<proteinExistence type="predicted"/>
<sequence>MILQAIPTEDYEDEEGDSLVPGNGERPAASSARRVTAADHRKLVAEGEDEYSWKIVALGICVCLGVVGVAASLAVLSKVGIEGGSQDADTGKGSAGSMPLFAIFSFGVSGSGPTSMPTNNALAWVGSTLLEGGGEPLLRLASSSVPAVSLFQPSLPAAHGGFLPDDVVVHSWRPAGGASSGGSRAGHRRRRGRGPALQSVALGPVSEILKEQHGLGRPQVANLAAGQGIPSVVPGELPVEDAFLRIRLLLSSSAQGGRDPSEAPIVLVCHPHQLPFLAILARAVGFSEVSVLDPQLFDAVPWSTFGCDQLGYGPDSSAEATLAHEASRLDSYVGQLREIEPERYTHLEPAIRVANATLRFHRCVAKLVKTTNDTAAARLSRLCSSELGT</sequence>
<evidence type="ECO:0000256" key="1">
    <source>
        <dbReference type="SAM" id="MobiDB-lite"/>
    </source>
</evidence>
<dbReference type="EMBL" id="CAJNNW010013649">
    <property type="protein sequence ID" value="CAE8655606.1"/>
    <property type="molecule type" value="Genomic_DNA"/>
</dbReference>
<keyword evidence="2" id="KW-0812">Transmembrane</keyword>